<keyword evidence="4" id="KW-0804">Transcription</keyword>
<evidence type="ECO:0000256" key="3">
    <source>
        <dbReference type="ARBA" id="ARBA00023015"/>
    </source>
</evidence>
<evidence type="ECO:0000313" key="7">
    <source>
        <dbReference type="Proteomes" id="UP001500325"/>
    </source>
</evidence>
<proteinExistence type="predicted"/>
<protein>
    <submittedName>
        <fullName evidence="6">Helix-turn-helix domain-containing protein</fullName>
    </submittedName>
</protein>
<dbReference type="PROSITE" id="PS50045">
    <property type="entry name" value="SIGMA54_INTERACT_4"/>
    <property type="match status" value="1"/>
</dbReference>
<evidence type="ECO:0000256" key="2">
    <source>
        <dbReference type="ARBA" id="ARBA00022840"/>
    </source>
</evidence>
<dbReference type="PANTHER" id="PTHR32071">
    <property type="entry name" value="TRANSCRIPTIONAL REGULATORY PROTEIN"/>
    <property type="match status" value="1"/>
</dbReference>
<dbReference type="SUPFAM" id="SSF55781">
    <property type="entry name" value="GAF domain-like"/>
    <property type="match status" value="1"/>
</dbReference>
<keyword evidence="1" id="KW-0547">Nucleotide-binding</keyword>
<dbReference type="Pfam" id="PF02954">
    <property type="entry name" value="HTH_8"/>
    <property type="match status" value="1"/>
</dbReference>
<dbReference type="InterPro" id="IPR029016">
    <property type="entry name" value="GAF-like_dom_sf"/>
</dbReference>
<name>A0ABP8WJI7_9PSEU</name>
<evidence type="ECO:0000256" key="1">
    <source>
        <dbReference type="ARBA" id="ARBA00022741"/>
    </source>
</evidence>
<keyword evidence="2" id="KW-0067">ATP-binding</keyword>
<dbReference type="InterPro" id="IPR002078">
    <property type="entry name" value="Sigma_54_int"/>
</dbReference>
<accession>A0ABP8WJI7</accession>
<dbReference type="PANTHER" id="PTHR32071:SF122">
    <property type="entry name" value="SIGMA FACTOR"/>
    <property type="match status" value="1"/>
</dbReference>
<keyword evidence="7" id="KW-1185">Reference proteome</keyword>
<sequence>MQGRVAWERFQLGEELIGVRSEILTSWRRSRLSGVDPTEPNLPHTDADFDSRFARMAIPVMSATAELLGTTDTCLAITNSAGVVLWRWTSDSALRSALDDSGLLEGSAFGEEHAGTNGLGTALELGRVAAVHGEEHFKEHFHRFACVAAPVAHPLTRRTVGAVNITCPVEDANQMLEPTIVKLVREIRHALLEAAGVRERKLFDEFLSERAKGANPVITLSPDVIIKNHAASELQLEHQLLWSQVLDSLETGSRIDFPDGRSATLRPLSEGQQLTGAVLILGEPPHTPVAAEPEHEILDTDERMLRLAERAWAENRCVVLRGEQGAGKTYLTRRLLARFPDSRLVEARELLSADGLASLSAEIETTQPALAVEGLDRVPLEQLRDELLPLLRSWGDVLPVAMTWTSSQHDMPGSLAVVADELEPAIVDVPALRLRREELKSLVAGVLGKPGWVTSAAMAVLYDHTWPGNMTELRFAMSRAIEESGGARIEVAHLPRYLWHQTSSRRLTPLERAEASVIAEAIAANGGNKSAAAKELGVSRPTLYSKIRSYRL</sequence>
<dbReference type="Gene3D" id="1.10.10.60">
    <property type="entry name" value="Homeodomain-like"/>
    <property type="match status" value="1"/>
</dbReference>
<dbReference type="InterPro" id="IPR027417">
    <property type="entry name" value="P-loop_NTPase"/>
</dbReference>
<dbReference type="Gene3D" id="3.30.450.40">
    <property type="match status" value="1"/>
</dbReference>
<keyword evidence="3" id="KW-0805">Transcription regulation</keyword>
<dbReference type="Pfam" id="PF25601">
    <property type="entry name" value="AAA_lid_14"/>
    <property type="match status" value="1"/>
</dbReference>
<dbReference type="InterPro" id="IPR058031">
    <property type="entry name" value="AAA_lid_NorR"/>
</dbReference>
<feature type="domain" description="Sigma-54 factor interaction" evidence="5">
    <location>
        <begin position="427"/>
        <end position="482"/>
    </location>
</feature>
<evidence type="ECO:0000259" key="5">
    <source>
        <dbReference type="PROSITE" id="PS50045"/>
    </source>
</evidence>
<organism evidence="6 7">
    <name type="scientific">Pseudonocardia yuanmonensis</name>
    <dbReference type="NCBI Taxonomy" id="1095914"/>
    <lineage>
        <taxon>Bacteria</taxon>
        <taxon>Bacillati</taxon>
        <taxon>Actinomycetota</taxon>
        <taxon>Actinomycetes</taxon>
        <taxon>Pseudonocardiales</taxon>
        <taxon>Pseudonocardiaceae</taxon>
        <taxon>Pseudonocardia</taxon>
    </lineage>
</organism>
<reference evidence="7" key="1">
    <citation type="journal article" date="2019" name="Int. J. Syst. Evol. Microbiol.">
        <title>The Global Catalogue of Microorganisms (GCM) 10K type strain sequencing project: providing services to taxonomists for standard genome sequencing and annotation.</title>
        <authorList>
            <consortium name="The Broad Institute Genomics Platform"/>
            <consortium name="The Broad Institute Genome Sequencing Center for Infectious Disease"/>
            <person name="Wu L."/>
            <person name="Ma J."/>
        </authorList>
    </citation>
    <scope>NUCLEOTIDE SEQUENCE [LARGE SCALE GENOMIC DNA]</scope>
    <source>
        <strain evidence="7">JCM 18055</strain>
    </source>
</reference>
<dbReference type="InterPro" id="IPR002197">
    <property type="entry name" value="HTH_Fis"/>
</dbReference>
<dbReference type="InterPro" id="IPR009057">
    <property type="entry name" value="Homeodomain-like_sf"/>
</dbReference>
<dbReference type="SUPFAM" id="SSF46689">
    <property type="entry name" value="Homeodomain-like"/>
    <property type="match status" value="1"/>
</dbReference>
<dbReference type="PRINTS" id="PR01590">
    <property type="entry name" value="HTHFIS"/>
</dbReference>
<evidence type="ECO:0000256" key="4">
    <source>
        <dbReference type="ARBA" id="ARBA00023163"/>
    </source>
</evidence>
<gene>
    <name evidence="6" type="ORF">GCM10023215_29540</name>
</gene>
<comment type="caution">
    <text evidence="6">The sequence shown here is derived from an EMBL/GenBank/DDBJ whole genome shotgun (WGS) entry which is preliminary data.</text>
</comment>
<dbReference type="SUPFAM" id="SSF52540">
    <property type="entry name" value="P-loop containing nucleoside triphosphate hydrolases"/>
    <property type="match status" value="1"/>
</dbReference>
<dbReference type="Proteomes" id="UP001500325">
    <property type="component" value="Unassembled WGS sequence"/>
</dbReference>
<dbReference type="Gene3D" id="1.10.8.60">
    <property type="match status" value="1"/>
</dbReference>
<dbReference type="EMBL" id="BAABIC010000009">
    <property type="protein sequence ID" value="GAA4690863.1"/>
    <property type="molecule type" value="Genomic_DNA"/>
</dbReference>
<evidence type="ECO:0000313" key="6">
    <source>
        <dbReference type="EMBL" id="GAA4690863.1"/>
    </source>
</evidence>